<dbReference type="Pfam" id="PF03217">
    <property type="entry name" value="SlpA"/>
    <property type="match status" value="1"/>
</dbReference>
<feature type="signal peptide" evidence="1">
    <location>
        <begin position="1"/>
        <end position="23"/>
    </location>
</feature>
<feature type="domain" description="S-layer protein C-terminal" evidence="2">
    <location>
        <begin position="412"/>
        <end position="460"/>
    </location>
</feature>
<evidence type="ECO:0000313" key="3">
    <source>
        <dbReference type="EMBL" id="RHW52007.1"/>
    </source>
</evidence>
<evidence type="ECO:0000259" key="2">
    <source>
        <dbReference type="Pfam" id="PF03217"/>
    </source>
</evidence>
<dbReference type="OrthoDB" id="2259885at2"/>
<keyword evidence="1" id="KW-0732">Signal</keyword>
<feature type="chain" id="PRO_5039187251" description="S-layer protein C-terminal domain-containing protein" evidence="1">
    <location>
        <begin position="24"/>
        <end position="554"/>
    </location>
</feature>
<comment type="caution">
    <text evidence="3">The sequence shown here is derived from an EMBL/GenBank/DDBJ whole genome shotgun (WGS) entry which is preliminary data.</text>
</comment>
<dbReference type="EMBL" id="QOCR01000001">
    <property type="protein sequence ID" value="RHW52007.1"/>
    <property type="molecule type" value="Genomic_DNA"/>
</dbReference>
<accession>A0A417ZJ72</accession>
<sequence length="554" mass="58660">MKKSSLMGASVVAAALLAAAPIAAPVANIATGTQTVQAAGIMDNSYNETAQKVSSMSTTTTLYGEKNNKAISGTYGNFANFYNNVPHIAELGSLRNGVSKFASSEKDSANPLYIDAKDHAIKIGDGVTNGTYPAKTLLQYFFSGKNQIDLGSDANVIAAQTMGYKMSFDFSNAIGTYGYPVASLDDAYRAREDMALNGGTITMSLQLTDSRGNNIDNGLMKTVVAHNVNNQRAAYVNYDSSLQAHVGDSALIYGLANSFMNANGSIKNYNGDDITMAAYNAGAIEVTSLRDENGHGADAAGFEANGNFAKTGTYYQQVKVDLAKAGLKISDWKSAAENGLITVNGQTPSTTNADANVYLVTKDGTKVDGIGVVNAGTLVMKRTVNVSKANLSAKEDKVDGIVTVNTPSSVMAQLYTKDGSPISDRALPSGSNWKTDLKRTVYANGEVYYRVSTNEYVKASQVSFSEKAGSTSTSSATESGNVVVTPASGVFTMDTLGSLLWTKANDNQSMSVIADRYLPANSKWRVDQKAVVNGKTFYRVSTNEWVNATHGSLN</sequence>
<gene>
    <name evidence="3" type="ORF">DS831_01365</name>
</gene>
<dbReference type="RefSeq" id="WP_118899665.1">
    <property type="nucleotide sequence ID" value="NZ_QOCR01000001.1"/>
</dbReference>
<dbReference type="Proteomes" id="UP000284109">
    <property type="component" value="Unassembled WGS sequence"/>
</dbReference>
<evidence type="ECO:0000313" key="4">
    <source>
        <dbReference type="Proteomes" id="UP000284109"/>
    </source>
</evidence>
<reference evidence="3 4" key="1">
    <citation type="submission" date="2018-07" db="EMBL/GenBank/DDBJ databases">
        <title>Genome sequences of six Lactobacillus spp. isolated from bumble bee guts.</title>
        <authorList>
            <person name="Motta E.V.S."/>
            <person name="Moran N.A."/>
        </authorList>
    </citation>
    <scope>NUCLEOTIDE SEQUENCE [LARGE SCALE GENOMIC DNA]</scope>
    <source>
        <strain evidence="3 4">BI-1.1</strain>
    </source>
</reference>
<organism evidence="3 4">
    <name type="scientific">Bombilactobacillus bombi</name>
    <dbReference type="NCBI Taxonomy" id="1303590"/>
    <lineage>
        <taxon>Bacteria</taxon>
        <taxon>Bacillati</taxon>
        <taxon>Bacillota</taxon>
        <taxon>Bacilli</taxon>
        <taxon>Lactobacillales</taxon>
        <taxon>Lactobacillaceae</taxon>
        <taxon>Bombilactobacillus</taxon>
    </lineage>
</organism>
<name>A0A417ZJ72_9LACO</name>
<proteinExistence type="predicted"/>
<keyword evidence="4" id="KW-1185">Reference proteome</keyword>
<protein>
    <recommendedName>
        <fullName evidence="2">S-layer protein C-terminal domain-containing protein</fullName>
    </recommendedName>
</protein>
<dbReference type="InterPro" id="IPR024968">
    <property type="entry name" value="SlpA_C_lactobacillus"/>
</dbReference>
<evidence type="ECO:0000256" key="1">
    <source>
        <dbReference type="SAM" id="SignalP"/>
    </source>
</evidence>
<dbReference type="AlphaFoldDB" id="A0A417ZJ72"/>